<organism evidence="2 3">
    <name type="scientific">Hypericibacter terrae</name>
    <dbReference type="NCBI Taxonomy" id="2602015"/>
    <lineage>
        <taxon>Bacteria</taxon>
        <taxon>Pseudomonadati</taxon>
        <taxon>Pseudomonadota</taxon>
        <taxon>Alphaproteobacteria</taxon>
        <taxon>Rhodospirillales</taxon>
        <taxon>Dongiaceae</taxon>
        <taxon>Hypericibacter</taxon>
    </lineage>
</organism>
<keyword evidence="3" id="KW-1185">Reference proteome</keyword>
<reference evidence="2 3" key="1">
    <citation type="submission" date="2019-08" db="EMBL/GenBank/DDBJ databases">
        <title>Hyperibacter terrae gen. nov., sp. nov. and Hyperibacter viscosus sp. nov., two new members in the family Rhodospirillaceae isolated from the rhizosphere of Hypericum perforatum.</title>
        <authorList>
            <person name="Noviana Z."/>
        </authorList>
    </citation>
    <scope>NUCLEOTIDE SEQUENCE [LARGE SCALE GENOMIC DNA]</scope>
    <source>
        <strain evidence="2 3">R5913</strain>
    </source>
</reference>
<dbReference type="AlphaFoldDB" id="A0A5J6MP26"/>
<gene>
    <name evidence="2" type="ORF">FRZ44_36800</name>
</gene>
<evidence type="ECO:0000313" key="2">
    <source>
        <dbReference type="EMBL" id="QEX18375.1"/>
    </source>
</evidence>
<dbReference type="KEGG" id="htq:FRZ44_36800"/>
<feature type="compositionally biased region" description="Polar residues" evidence="1">
    <location>
        <begin position="46"/>
        <end position="55"/>
    </location>
</feature>
<accession>A0A5J6MP26</accession>
<dbReference type="EMBL" id="CP042906">
    <property type="protein sequence ID" value="QEX18375.1"/>
    <property type="molecule type" value="Genomic_DNA"/>
</dbReference>
<feature type="region of interest" description="Disordered" evidence="1">
    <location>
        <begin position="1"/>
        <end position="55"/>
    </location>
</feature>
<name>A0A5J6MP26_9PROT</name>
<evidence type="ECO:0000256" key="1">
    <source>
        <dbReference type="SAM" id="MobiDB-lite"/>
    </source>
</evidence>
<sequence>MAIHFPSRTIPTIDRTIRAGASGGPEALRQAGPEKLRMSGKKREQISVTTEETDT</sequence>
<proteinExistence type="predicted"/>
<dbReference type="Proteomes" id="UP000326202">
    <property type="component" value="Chromosome"/>
</dbReference>
<feature type="compositionally biased region" description="Basic and acidic residues" evidence="1">
    <location>
        <begin position="32"/>
        <end position="45"/>
    </location>
</feature>
<dbReference type="RefSeq" id="WP_191908174.1">
    <property type="nucleotide sequence ID" value="NZ_CP042906.1"/>
</dbReference>
<protein>
    <submittedName>
        <fullName evidence="2">Uncharacterized protein</fullName>
    </submittedName>
</protein>
<evidence type="ECO:0000313" key="3">
    <source>
        <dbReference type="Proteomes" id="UP000326202"/>
    </source>
</evidence>